<dbReference type="GeneID" id="88173996"/>
<evidence type="ECO:0000256" key="6">
    <source>
        <dbReference type="ARBA" id="ARBA00023004"/>
    </source>
</evidence>
<evidence type="ECO:0000313" key="9">
    <source>
        <dbReference type="EMBL" id="WPK25611.1"/>
    </source>
</evidence>
<dbReference type="GO" id="GO:0046872">
    <property type="term" value="F:metal ion binding"/>
    <property type="evidence" value="ECO:0007669"/>
    <property type="project" value="UniProtKB-KW"/>
</dbReference>
<dbReference type="GO" id="GO:0000907">
    <property type="term" value="F:sulfonate dioxygenase activity"/>
    <property type="evidence" value="ECO:0007669"/>
    <property type="project" value="TreeGrafter"/>
</dbReference>
<accession>A0AAX4HBC3</accession>
<comment type="similarity">
    <text evidence="2">Belongs to the TfdA dioxygenase family.</text>
</comment>
<comment type="cofactor">
    <cofactor evidence="1">
        <name>Fe(2+)</name>
        <dbReference type="ChEBI" id="CHEBI:29033"/>
    </cofactor>
</comment>
<dbReference type="AlphaFoldDB" id="A0AAX4HBC3"/>
<gene>
    <name evidence="9" type="ORF">PUMCH_002932</name>
</gene>
<keyword evidence="10" id="KW-1185">Reference proteome</keyword>
<dbReference type="Pfam" id="PF02668">
    <property type="entry name" value="TauD"/>
    <property type="match status" value="1"/>
</dbReference>
<evidence type="ECO:0000313" key="10">
    <source>
        <dbReference type="Proteomes" id="UP001338582"/>
    </source>
</evidence>
<dbReference type="FunFam" id="3.60.130.10:FF:000003">
    <property type="entry name" value="Alpha-ketoglutarate-dependent taurine dioxygenase"/>
    <property type="match status" value="1"/>
</dbReference>
<dbReference type="InterPro" id="IPR042098">
    <property type="entry name" value="TauD-like_sf"/>
</dbReference>
<evidence type="ECO:0000256" key="7">
    <source>
        <dbReference type="SAM" id="MobiDB-lite"/>
    </source>
</evidence>
<dbReference type="KEGG" id="asau:88173996"/>
<organism evidence="9 10">
    <name type="scientific">Australozyma saopauloensis</name>
    <dbReference type="NCBI Taxonomy" id="291208"/>
    <lineage>
        <taxon>Eukaryota</taxon>
        <taxon>Fungi</taxon>
        <taxon>Dikarya</taxon>
        <taxon>Ascomycota</taxon>
        <taxon>Saccharomycotina</taxon>
        <taxon>Pichiomycetes</taxon>
        <taxon>Metschnikowiaceae</taxon>
        <taxon>Australozyma</taxon>
    </lineage>
</organism>
<keyword evidence="4" id="KW-0223">Dioxygenase</keyword>
<dbReference type="EMBL" id="CP138896">
    <property type="protein sequence ID" value="WPK25611.1"/>
    <property type="molecule type" value="Genomic_DNA"/>
</dbReference>
<feature type="region of interest" description="Disordered" evidence="7">
    <location>
        <begin position="55"/>
        <end position="76"/>
    </location>
</feature>
<evidence type="ECO:0000256" key="2">
    <source>
        <dbReference type="ARBA" id="ARBA00005896"/>
    </source>
</evidence>
<evidence type="ECO:0000256" key="3">
    <source>
        <dbReference type="ARBA" id="ARBA00022723"/>
    </source>
</evidence>
<evidence type="ECO:0000256" key="1">
    <source>
        <dbReference type="ARBA" id="ARBA00001954"/>
    </source>
</evidence>
<keyword evidence="6" id="KW-0408">Iron</keyword>
<dbReference type="InterPro" id="IPR051323">
    <property type="entry name" value="AtsK-like"/>
</dbReference>
<reference evidence="9 10" key="1">
    <citation type="submission" date="2023-10" db="EMBL/GenBank/DDBJ databases">
        <title>Draft Genome Sequence of Candida saopaulonensis from a very Premature Infant with Sepsis.</title>
        <authorList>
            <person name="Ning Y."/>
            <person name="Dai R."/>
            <person name="Xiao M."/>
            <person name="Xu Y."/>
            <person name="Yan Q."/>
            <person name="Zhang L."/>
        </authorList>
    </citation>
    <scope>NUCLEOTIDE SEQUENCE [LARGE SCALE GENOMIC DNA]</scope>
    <source>
        <strain evidence="9 10">19XY460</strain>
    </source>
</reference>
<keyword evidence="5" id="KW-0560">Oxidoreductase</keyword>
<dbReference type="PANTHER" id="PTHR30468:SF1">
    <property type="entry name" value="ALPHA-KETOGLUTARATE-DEPENDENT SULFONATE DIOXYGENASE"/>
    <property type="match status" value="1"/>
</dbReference>
<evidence type="ECO:0000256" key="5">
    <source>
        <dbReference type="ARBA" id="ARBA00023002"/>
    </source>
</evidence>
<dbReference type="SUPFAM" id="SSF51197">
    <property type="entry name" value="Clavaminate synthase-like"/>
    <property type="match status" value="1"/>
</dbReference>
<dbReference type="PANTHER" id="PTHR30468">
    <property type="entry name" value="ALPHA-KETOGLUTARATE-DEPENDENT SULFONATE DIOXYGENASE"/>
    <property type="match status" value="1"/>
</dbReference>
<evidence type="ECO:0000256" key="4">
    <source>
        <dbReference type="ARBA" id="ARBA00022964"/>
    </source>
</evidence>
<feature type="domain" description="TauD/TfdA-like" evidence="8">
    <location>
        <begin position="94"/>
        <end position="369"/>
    </location>
</feature>
<keyword evidence="3" id="KW-0479">Metal-binding</keyword>
<dbReference type="GO" id="GO:0005737">
    <property type="term" value="C:cytoplasm"/>
    <property type="evidence" value="ECO:0007669"/>
    <property type="project" value="TreeGrafter"/>
</dbReference>
<dbReference type="GO" id="GO:0044273">
    <property type="term" value="P:sulfur compound catabolic process"/>
    <property type="evidence" value="ECO:0007669"/>
    <property type="project" value="TreeGrafter"/>
</dbReference>
<protein>
    <recommendedName>
        <fullName evidence="8">TauD/TfdA-like domain-containing protein</fullName>
    </recommendedName>
</protein>
<feature type="compositionally biased region" description="Basic and acidic residues" evidence="7">
    <location>
        <begin position="66"/>
        <end position="75"/>
    </location>
</feature>
<proteinExistence type="inferred from homology"/>
<sequence length="394" mass="44533">MGNNWKILGSELNDPDVAKGLENSLNGLIIGEKDYDSVLKGLKYPEFLQKTTAEKAGTYDNQPNPGHEKNDKGHLGDPLFKNLFPEGKQIEKFDLSPNFGTEIEGVQLSELNDAAKNDLALFLETRGLAVFRKQDFRDKGPGFATEFGKYFGPLHIHPVSYSAQGYPEIFTTIRKGGDGSRYDAVFQRKSKDIAWHSDISFEEYPASFSFFVALEAPPSGGDTVFIDLREAYRRLSPSFQKYLETLTVVHSNLYQRKAAEIRGQLLKIKDVSTHEHPLVRTHPVTGEKSLYFSRGFIQKIKGLKSEESDAILSFLEDHVTNNPELQVRASHRGTESGTVIAWDNRFLLHTATSDFLQYATGPRHHFRLTVLGEKPYLAEENKQNESENERPRAY</sequence>
<dbReference type="RefSeq" id="XP_062877993.1">
    <property type="nucleotide sequence ID" value="XM_063021923.1"/>
</dbReference>
<dbReference type="Proteomes" id="UP001338582">
    <property type="component" value="Chromosome 3"/>
</dbReference>
<dbReference type="InterPro" id="IPR003819">
    <property type="entry name" value="TauD/TfdA-like"/>
</dbReference>
<dbReference type="Gene3D" id="3.60.130.10">
    <property type="entry name" value="Clavaminate synthase-like"/>
    <property type="match status" value="1"/>
</dbReference>
<evidence type="ECO:0000259" key="8">
    <source>
        <dbReference type="Pfam" id="PF02668"/>
    </source>
</evidence>
<name>A0AAX4HBC3_9ASCO</name>